<sequence length="249" mass="27149">MANVTAPPLSLDEFRLFVACNEKARNALAFCEWYQRYRTVYFDRTSVPSTRMTAASSRPAIPTEFVDSCFTPAQHARQAEADQASTQSLSIPSVYTHGRSLGTMDKLCLPHLRSISALSESLIDSAFNTASTGGSGSSNTGRGSAAFIEPKPLLDYPPHALSGRPHQSTIGFFENSLDAGASSLQADFAAAARRRTVPLAASDMGVAHENRTQEENRQLIQSLLVFESWARFFGDLAQEQIDIPQSELL</sequence>
<dbReference type="AlphaFoldDB" id="A0A9W8BB49"/>
<keyword evidence="2" id="KW-1185">Reference proteome</keyword>
<evidence type="ECO:0000313" key="1">
    <source>
        <dbReference type="EMBL" id="KAJ2001000.1"/>
    </source>
</evidence>
<proteinExistence type="predicted"/>
<organism evidence="1 2">
    <name type="scientific">Coemansia thaxteri</name>
    <dbReference type="NCBI Taxonomy" id="2663907"/>
    <lineage>
        <taxon>Eukaryota</taxon>
        <taxon>Fungi</taxon>
        <taxon>Fungi incertae sedis</taxon>
        <taxon>Zoopagomycota</taxon>
        <taxon>Kickxellomycotina</taxon>
        <taxon>Kickxellomycetes</taxon>
        <taxon>Kickxellales</taxon>
        <taxon>Kickxellaceae</taxon>
        <taxon>Coemansia</taxon>
    </lineage>
</organism>
<feature type="non-terminal residue" evidence="1">
    <location>
        <position position="249"/>
    </location>
</feature>
<dbReference type="Proteomes" id="UP001150907">
    <property type="component" value="Unassembled WGS sequence"/>
</dbReference>
<comment type="caution">
    <text evidence="1">The sequence shown here is derived from an EMBL/GenBank/DDBJ whole genome shotgun (WGS) entry which is preliminary data.</text>
</comment>
<name>A0A9W8BB49_9FUNG</name>
<dbReference type="EMBL" id="JANBQF010000459">
    <property type="protein sequence ID" value="KAJ2001000.1"/>
    <property type="molecule type" value="Genomic_DNA"/>
</dbReference>
<accession>A0A9W8BB49</accession>
<reference evidence="1" key="1">
    <citation type="submission" date="2022-07" db="EMBL/GenBank/DDBJ databases">
        <title>Phylogenomic reconstructions and comparative analyses of Kickxellomycotina fungi.</title>
        <authorList>
            <person name="Reynolds N.K."/>
            <person name="Stajich J.E."/>
            <person name="Barry K."/>
            <person name="Grigoriev I.V."/>
            <person name="Crous P."/>
            <person name="Smith M.E."/>
        </authorList>
    </citation>
    <scope>NUCLEOTIDE SEQUENCE</scope>
    <source>
        <strain evidence="1">IMI 214461</strain>
    </source>
</reference>
<gene>
    <name evidence="1" type="ORF">H4R26_004352</name>
</gene>
<dbReference type="OrthoDB" id="5528023at2759"/>
<protein>
    <submittedName>
        <fullName evidence="1">Uncharacterized protein</fullName>
    </submittedName>
</protein>
<evidence type="ECO:0000313" key="2">
    <source>
        <dbReference type="Proteomes" id="UP001150907"/>
    </source>
</evidence>